<evidence type="ECO:0000256" key="1">
    <source>
        <dbReference type="SAM" id="Phobius"/>
    </source>
</evidence>
<dbReference type="Proteomes" id="UP000480178">
    <property type="component" value="Chromosome"/>
</dbReference>
<dbReference type="EMBL" id="CP048222">
    <property type="protein sequence ID" value="QHT71381.1"/>
    <property type="molecule type" value="Genomic_DNA"/>
</dbReference>
<gene>
    <name evidence="2" type="ORF">GXP67_34350</name>
</gene>
<keyword evidence="1" id="KW-0812">Transmembrane</keyword>
<feature type="transmembrane region" description="Helical" evidence="1">
    <location>
        <begin position="12"/>
        <end position="33"/>
    </location>
</feature>
<protein>
    <submittedName>
        <fullName evidence="2">DUF2871 family protein</fullName>
    </submittedName>
</protein>
<feature type="transmembrane region" description="Helical" evidence="1">
    <location>
        <begin position="120"/>
        <end position="141"/>
    </location>
</feature>
<sequence length="148" mass="16706">MYYTLFLTIHSILRWLVLSSIVYATISALQGLVSKRMYSKSDSIIRSLATTLTHTQLLLGFVLYFILSPITGQFMKGNANGNEQMWFFGAYHIALMFIAVGVMTTGGSKAKRATTDRDKFRFTAISFGISLLLILLAIPWFRPFFRGT</sequence>
<evidence type="ECO:0000313" key="3">
    <source>
        <dbReference type="Proteomes" id="UP000480178"/>
    </source>
</evidence>
<name>A0A6C0GT87_9BACT</name>
<keyword evidence="1" id="KW-1133">Transmembrane helix</keyword>
<dbReference type="KEGG" id="rhoz:GXP67_34350"/>
<keyword evidence="1" id="KW-0472">Membrane</keyword>
<dbReference type="RefSeq" id="WP_162447320.1">
    <property type="nucleotide sequence ID" value="NZ_CP048222.1"/>
</dbReference>
<proteinExistence type="predicted"/>
<evidence type="ECO:0000313" key="2">
    <source>
        <dbReference type="EMBL" id="QHT71381.1"/>
    </source>
</evidence>
<reference evidence="2 3" key="1">
    <citation type="submission" date="2020-01" db="EMBL/GenBank/DDBJ databases">
        <authorList>
            <person name="Kim M.K."/>
        </authorList>
    </citation>
    <scope>NUCLEOTIDE SEQUENCE [LARGE SCALE GENOMIC DNA]</scope>
    <source>
        <strain evidence="2 3">172606-1</strain>
    </source>
</reference>
<accession>A0A6C0GT87</accession>
<dbReference type="AlphaFoldDB" id="A0A6C0GT87"/>
<keyword evidence="3" id="KW-1185">Reference proteome</keyword>
<feature type="transmembrane region" description="Helical" evidence="1">
    <location>
        <begin position="45"/>
        <end position="66"/>
    </location>
</feature>
<feature type="transmembrane region" description="Helical" evidence="1">
    <location>
        <begin position="86"/>
        <end position="108"/>
    </location>
</feature>
<organism evidence="2 3">
    <name type="scientific">Rhodocytophaga rosea</name>
    <dbReference type="NCBI Taxonomy" id="2704465"/>
    <lineage>
        <taxon>Bacteria</taxon>
        <taxon>Pseudomonadati</taxon>
        <taxon>Bacteroidota</taxon>
        <taxon>Cytophagia</taxon>
        <taxon>Cytophagales</taxon>
        <taxon>Rhodocytophagaceae</taxon>
        <taxon>Rhodocytophaga</taxon>
    </lineage>
</organism>